<feature type="short sequence motif" description="'HIGH' region" evidence="11">
    <location>
        <begin position="39"/>
        <end position="48"/>
    </location>
</feature>
<evidence type="ECO:0000313" key="15">
    <source>
        <dbReference type="Proteomes" id="UP000040453"/>
    </source>
</evidence>
<dbReference type="GO" id="GO:0042803">
    <property type="term" value="F:protein homodimerization activity"/>
    <property type="evidence" value="ECO:0007669"/>
    <property type="project" value="UniProtKB-ARBA"/>
</dbReference>
<dbReference type="Gene3D" id="3.10.290.10">
    <property type="entry name" value="RNA-binding S4 domain"/>
    <property type="match status" value="1"/>
</dbReference>
<dbReference type="PROSITE" id="PS00178">
    <property type="entry name" value="AA_TRNA_LIGASE_I"/>
    <property type="match status" value="1"/>
</dbReference>
<dbReference type="CDD" id="cd00805">
    <property type="entry name" value="TyrRS_core"/>
    <property type="match status" value="1"/>
</dbReference>
<evidence type="ECO:0000256" key="5">
    <source>
        <dbReference type="ARBA" id="ARBA00022840"/>
    </source>
</evidence>
<comment type="similarity">
    <text evidence="10 11">Belongs to the class-I aminoacyl-tRNA synthetase family. TyrS type 1 subfamily.</text>
</comment>
<dbReference type="SUPFAM" id="SSF55174">
    <property type="entry name" value="Alpha-L RNA-binding motif"/>
    <property type="match status" value="1"/>
</dbReference>
<dbReference type="InterPro" id="IPR002305">
    <property type="entry name" value="aa-tRNA-synth_Ic"/>
</dbReference>
<dbReference type="Proteomes" id="UP000040453">
    <property type="component" value="Unassembled WGS sequence"/>
</dbReference>
<dbReference type="FunFam" id="1.10.240.10:FF:000001">
    <property type="entry name" value="Tyrosine--tRNA ligase"/>
    <property type="match status" value="1"/>
</dbReference>
<dbReference type="InterPro" id="IPR014729">
    <property type="entry name" value="Rossmann-like_a/b/a_fold"/>
</dbReference>
<dbReference type="Gene3D" id="3.40.50.620">
    <property type="entry name" value="HUPs"/>
    <property type="match status" value="1"/>
</dbReference>
<dbReference type="EMBL" id="CDGG01000001">
    <property type="protein sequence ID" value="CEI84572.1"/>
    <property type="molecule type" value="Genomic_DNA"/>
</dbReference>
<keyword evidence="2 11" id="KW-0963">Cytoplasm</keyword>
<evidence type="ECO:0000256" key="12">
    <source>
        <dbReference type="PROSITE-ProRule" id="PRU00182"/>
    </source>
</evidence>
<feature type="binding site" evidence="11">
    <location>
        <position position="171"/>
    </location>
    <ligand>
        <name>L-tyrosine</name>
        <dbReference type="ChEBI" id="CHEBI:58315"/>
    </ligand>
</feature>
<evidence type="ECO:0000256" key="9">
    <source>
        <dbReference type="ARBA" id="ARBA00048248"/>
    </source>
</evidence>
<dbReference type="PANTHER" id="PTHR11766:SF0">
    <property type="entry name" value="TYROSINE--TRNA LIGASE, MITOCHONDRIAL"/>
    <property type="match status" value="1"/>
</dbReference>
<dbReference type="InterPro" id="IPR054608">
    <property type="entry name" value="SYY-like_C"/>
</dbReference>
<dbReference type="PANTHER" id="PTHR11766">
    <property type="entry name" value="TYROSYL-TRNA SYNTHETASE"/>
    <property type="match status" value="1"/>
</dbReference>
<organism evidence="14 15">
    <name type="scientific">Oceanobacillus oncorhynchi</name>
    <dbReference type="NCBI Taxonomy" id="545501"/>
    <lineage>
        <taxon>Bacteria</taxon>
        <taxon>Bacillati</taxon>
        <taxon>Bacillota</taxon>
        <taxon>Bacilli</taxon>
        <taxon>Bacillales</taxon>
        <taxon>Bacillaceae</taxon>
        <taxon>Oceanobacillus</taxon>
    </lineage>
</organism>
<dbReference type="AlphaFoldDB" id="A0A0A1MYX0"/>
<proteinExistence type="inferred from homology"/>
<dbReference type="SUPFAM" id="SSF52374">
    <property type="entry name" value="Nucleotidylyl transferase"/>
    <property type="match status" value="1"/>
</dbReference>
<dbReference type="NCBIfam" id="TIGR00234">
    <property type="entry name" value="tyrS"/>
    <property type="match status" value="1"/>
</dbReference>
<comment type="function">
    <text evidence="11">Catalyzes the attachment of tyrosine to tRNA(Tyr) in a two-step reaction: tyrosine is first activated by ATP to form Tyr-AMP and then transferred to the acceptor end of tRNA(Tyr).</text>
</comment>
<dbReference type="PRINTS" id="PR01040">
    <property type="entry name" value="TRNASYNTHTYR"/>
</dbReference>
<dbReference type="Pfam" id="PF00579">
    <property type="entry name" value="tRNA-synt_1b"/>
    <property type="match status" value="1"/>
</dbReference>
<dbReference type="InterPro" id="IPR000629">
    <property type="entry name" value="RNA-helicase_DEAD-box_CS"/>
</dbReference>
<comment type="subunit">
    <text evidence="11">Homodimer.</text>
</comment>
<keyword evidence="3 11" id="KW-0436">Ligase</keyword>
<feature type="binding site" evidence="11">
    <location>
        <position position="239"/>
    </location>
    <ligand>
        <name>ATP</name>
        <dbReference type="ChEBI" id="CHEBI:30616"/>
    </ligand>
</feature>
<dbReference type="PROSITE" id="PS00039">
    <property type="entry name" value="DEAD_ATP_HELICASE"/>
    <property type="match status" value="1"/>
</dbReference>
<dbReference type="InterPro" id="IPR024107">
    <property type="entry name" value="Tyr-tRNA-ligase_bac_1"/>
</dbReference>
<dbReference type="HAMAP" id="MF_02006">
    <property type="entry name" value="Tyr_tRNA_synth_type1"/>
    <property type="match status" value="1"/>
</dbReference>
<dbReference type="GO" id="GO:0005829">
    <property type="term" value="C:cytosol"/>
    <property type="evidence" value="ECO:0007669"/>
    <property type="project" value="TreeGrafter"/>
</dbReference>
<dbReference type="InterPro" id="IPR036986">
    <property type="entry name" value="S4_RNA-bd_sf"/>
</dbReference>
<dbReference type="GO" id="GO:0005524">
    <property type="term" value="F:ATP binding"/>
    <property type="evidence" value="ECO:0007669"/>
    <property type="project" value="UniProtKB-UniRule"/>
</dbReference>
<evidence type="ECO:0000313" key="14">
    <source>
        <dbReference type="EMBL" id="CEI84572.1"/>
    </source>
</evidence>
<dbReference type="InterPro" id="IPR024088">
    <property type="entry name" value="Tyr-tRNA-ligase_bac-type"/>
</dbReference>
<feature type="short sequence motif" description="'KMSKS' region" evidence="11">
    <location>
        <begin position="236"/>
        <end position="240"/>
    </location>
</feature>
<evidence type="ECO:0000256" key="1">
    <source>
        <dbReference type="ARBA" id="ARBA00004496"/>
    </source>
</evidence>
<comment type="subcellular location">
    <subcellularLocation>
        <location evidence="1 11">Cytoplasm</location>
    </subcellularLocation>
</comment>
<evidence type="ECO:0000256" key="10">
    <source>
        <dbReference type="ARBA" id="ARBA00060965"/>
    </source>
</evidence>
<evidence type="ECO:0000256" key="3">
    <source>
        <dbReference type="ARBA" id="ARBA00022598"/>
    </source>
</evidence>
<dbReference type="GO" id="GO:0003723">
    <property type="term" value="F:RNA binding"/>
    <property type="evidence" value="ECO:0007669"/>
    <property type="project" value="UniProtKB-KW"/>
</dbReference>
<keyword evidence="15" id="KW-1185">Reference proteome</keyword>
<evidence type="ECO:0000256" key="11">
    <source>
        <dbReference type="HAMAP-Rule" id="MF_02006"/>
    </source>
</evidence>
<dbReference type="InterPro" id="IPR002307">
    <property type="entry name" value="Tyr-tRNA-ligase"/>
</dbReference>
<dbReference type="SMART" id="SM00363">
    <property type="entry name" value="S4"/>
    <property type="match status" value="1"/>
</dbReference>
<dbReference type="STRING" id="545501.BN997_04524"/>
<keyword evidence="4 11" id="KW-0547">Nucleotide-binding</keyword>
<dbReference type="PROSITE" id="PS50889">
    <property type="entry name" value="S4"/>
    <property type="match status" value="1"/>
</dbReference>
<dbReference type="InterPro" id="IPR001412">
    <property type="entry name" value="aa-tRNA-synth_I_CS"/>
</dbReference>
<dbReference type="Gene3D" id="1.10.240.10">
    <property type="entry name" value="Tyrosyl-Transfer RNA Synthetase"/>
    <property type="match status" value="1"/>
</dbReference>
<feature type="domain" description="RNA-binding S4" evidence="13">
    <location>
        <begin position="359"/>
        <end position="420"/>
    </location>
</feature>
<gene>
    <name evidence="11 14" type="primary">tyrS</name>
    <name evidence="14" type="ORF">BN997_04524</name>
</gene>
<dbReference type="GO" id="GO:0006437">
    <property type="term" value="P:tyrosyl-tRNA aminoacylation"/>
    <property type="evidence" value="ECO:0007669"/>
    <property type="project" value="UniProtKB-UniRule"/>
</dbReference>
<dbReference type="FunFam" id="3.40.50.620:FF:000008">
    <property type="entry name" value="Tyrosine--tRNA ligase"/>
    <property type="match status" value="1"/>
</dbReference>
<name>A0A0A1MYX0_9BACI</name>
<evidence type="ECO:0000256" key="6">
    <source>
        <dbReference type="ARBA" id="ARBA00022884"/>
    </source>
</evidence>
<dbReference type="CDD" id="cd00165">
    <property type="entry name" value="S4"/>
    <property type="match status" value="1"/>
</dbReference>
<dbReference type="OrthoDB" id="9804243at2"/>
<evidence type="ECO:0000256" key="8">
    <source>
        <dbReference type="ARBA" id="ARBA00023146"/>
    </source>
</evidence>
<protein>
    <recommendedName>
        <fullName evidence="11">Tyrosine--tRNA ligase</fullName>
        <ecNumber evidence="11">6.1.1.1</ecNumber>
    </recommendedName>
    <alternativeName>
        <fullName evidence="11">Tyrosyl-tRNA synthetase</fullName>
        <shortName evidence="11">TyrRS</shortName>
    </alternativeName>
</protein>
<feature type="binding site" evidence="11">
    <location>
        <position position="175"/>
    </location>
    <ligand>
        <name>L-tyrosine</name>
        <dbReference type="ChEBI" id="CHEBI:58315"/>
    </ligand>
</feature>
<evidence type="ECO:0000256" key="7">
    <source>
        <dbReference type="ARBA" id="ARBA00022917"/>
    </source>
</evidence>
<accession>A0A0A1MYX0</accession>
<keyword evidence="8 11" id="KW-0030">Aminoacyl-tRNA synthetase</keyword>
<sequence length="425" mass="47834">MNILQDLENRGLVNQVTDRDGLEKHLENNQVTLYCGFDPTADSLHIGHLVPLTMLRRFQRAGHKPIALVGGGTGMIGDPSGRSSERSLNTEEVVFGFTESIQKQIAKIVDMDDTSSDNQVVSRNNHDWLGNMTIIDFLRGAGKHFGINYMLSKDSVAARLAQGITFTEFSYMILQSLDFLRLYEEENCTLQIGGSDQWGNITAGLELIRRSRENQGETAEAFGLTVPLITTADGTKFGKTAGNAVWLDAEKTSPYEFYQFWINADDRDVIRFIKYFTFLSDEEIAELEKEVETQPEKRVAQRRLAEEMTRSIHDQAALDQAQRISAALFSGDIKQLKADEVEQAFKDVPNHDTGKEPSSLIDLLVDASISSSKRQAREDVKNGAIYINGERVQDLDYVVDEADRLGDAFTVIRRGKKKYFLIRFQ</sequence>
<reference evidence="14 15" key="1">
    <citation type="submission" date="2014-11" db="EMBL/GenBank/DDBJ databases">
        <authorList>
            <person name="Urmite Genomes Urmite Genomes"/>
        </authorList>
    </citation>
    <scope>NUCLEOTIDE SEQUENCE [LARGE SCALE GENOMIC DNA]</scope>
    <source>
        <strain evidence="14 15">Oc5</strain>
    </source>
</reference>
<dbReference type="EC" id="6.1.1.1" evidence="11"/>
<keyword evidence="5 11" id="KW-0067">ATP-binding</keyword>
<dbReference type="InterPro" id="IPR002942">
    <property type="entry name" value="S4_RNA-bd"/>
</dbReference>
<evidence type="ECO:0000259" key="13">
    <source>
        <dbReference type="SMART" id="SM00363"/>
    </source>
</evidence>
<dbReference type="Pfam" id="PF22421">
    <property type="entry name" value="SYY_C-terminal"/>
    <property type="match status" value="1"/>
</dbReference>
<evidence type="ECO:0000256" key="4">
    <source>
        <dbReference type="ARBA" id="ARBA00022741"/>
    </source>
</evidence>
<dbReference type="RefSeq" id="WP_042535493.1">
    <property type="nucleotide sequence ID" value="NZ_CAXOIH010000019.1"/>
</dbReference>
<keyword evidence="7 11" id="KW-0648">Protein biosynthesis</keyword>
<dbReference type="GO" id="GO:0004831">
    <property type="term" value="F:tyrosine-tRNA ligase activity"/>
    <property type="evidence" value="ECO:0007669"/>
    <property type="project" value="UniProtKB-UniRule"/>
</dbReference>
<evidence type="ECO:0000256" key="2">
    <source>
        <dbReference type="ARBA" id="ARBA00022490"/>
    </source>
</evidence>
<feature type="binding site" evidence="11">
    <location>
        <position position="34"/>
    </location>
    <ligand>
        <name>L-tyrosine</name>
        <dbReference type="ChEBI" id="CHEBI:58315"/>
    </ligand>
</feature>
<keyword evidence="6 12" id="KW-0694">RNA-binding</keyword>
<comment type="catalytic activity">
    <reaction evidence="9 11">
        <text>tRNA(Tyr) + L-tyrosine + ATP = L-tyrosyl-tRNA(Tyr) + AMP + diphosphate + H(+)</text>
        <dbReference type="Rhea" id="RHEA:10220"/>
        <dbReference type="Rhea" id="RHEA-COMP:9706"/>
        <dbReference type="Rhea" id="RHEA-COMP:9707"/>
        <dbReference type="ChEBI" id="CHEBI:15378"/>
        <dbReference type="ChEBI" id="CHEBI:30616"/>
        <dbReference type="ChEBI" id="CHEBI:33019"/>
        <dbReference type="ChEBI" id="CHEBI:58315"/>
        <dbReference type="ChEBI" id="CHEBI:78442"/>
        <dbReference type="ChEBI" id="CHEBI:78536"/>
        <dbReference type="ChEBI" id="CHEBI:456215"/>
        <dbReference type="EC" id="6.1.1.1"/>
    </reaction>
</comment>